<dbReference type="InterPro" id="IPR036237">
    <property type="entry name" value="Xyl_isomerase-like_sf"/>
</dbReference>
<evidence type="ECO:0000313" key="2">
    <source>
        <dbReference type="EMBL" id="SNT09950.1"/>
    </source>
</evidence>
<dbReference type="InterPro" id="IPR013022">
    <property type="entry name" value="Xyl_isomerase-like_TIM-brl"/>
</dbReference>
<protein>
    <submittedName>
        <fullName evidence="2">Sugar phosphate isomerase/epimerase</fullName>
    </submittedName>
</protein>
<keyword evidence="2" id="KW-0413">Isomerase</keyword>
<dbReference type="Pfam" id="PF01261">
    <property type="entry name" value="AP_endonuc_2"/>
    <property type="match status" value="1"/>
</dbReference>
<accession>A0A239JW14</accession>
<dbReference type="InterPro" id="IPR050312">
    <property type="entry name" value="IolE/XylAMocC-like"/>
</dbReference>
<feature type="domain" description="Xylose isomerase-like TIM barrel" evidence="1">
    <location>
        <begin position="50"/>
        <end position="284"/>
    </location>
</feature>
<reference evidence="3" key="1">
    <citation type="submission" date="2017-06" db="EMBL/GenBank/DDBJ databases">
        <authorList>
            <person name="Varghese N."/>
            <person name="Submissions S."/>
        </authorList>
    </citation>
    <scope>NUCLEOTIDE SEQUENCE [LARGE SCALE GENOMIC DNA]</scope>
    <source>
        <strain evidence="3">JCM 23211</strain>
    </source>
</reference>
<gene>
    <name evidence="2" type="ORF">SAMN05421642_109106</name>
</gene>
<dbReference type="GO" id="GO:0016853">
    <property type="term" value="F:isomerase activity"/>
    <property type="evidence" value="ECO:0007669"/>
    <property type="project" value="UniProtKB-KW"/>
</dbReference>
<dbReference type="Gene3D" id="3.20.20.150">
    <property type="entry name" value="Divalent-metal-dependent TIM barrel enzymes"/>
    <property type="match status" value="1"/>
</dbReference>
<sequence>MLGRCDLRNTVHMSTERPSAEMIAACWTSAGDVRPDANPAVSPVPISERIDAVAAAGFAGMGIVAADLAAVDDEIGLPALAAMLDRSGLKYVEIELLEKWWIPRGHEGHTYDTRDLLFRAADALGPTHIKIGSENGAPRDLEPYTEALLELTRDAVSHGTRIAIEPMPFSIVSTVPIGAELARATGHSGCGVIVDAWHVFRAGTSLDELRSALTPDVVFGIELDDADDAIVGTLFEDTMNNRRLCGDGSFDLAGLVGVVRDIGYTGTWGIEILSTEFRTSPLDQSLPKAIASARALVDTTP</sequence>
<dbReference type="Proteomes" id="UP000198327">
    <property type="component" value="Unassembled WGS sequence"/>
</dbReference>
<dbReference type="PANTHER" id="PTHR12110">
    <property type="entry name" value="HYDROXYPYRUVATE ISOMERASE"/>
    <property type="match status" value="1"/>
</dbReference>
<dbReference type="EMBL" id="FZOW01000009">
    <property type="protein sequence ID" value="SNT09950.1"/>
    <property type="molecule type" value="Genomic_DNA"/>
</dbReference>
<dbReference type="SUPFAM" id="SSF51658">
    <property type="entry name" value="Xylose isomerase-like"/>
    <property type="match status" value="1"/>
</dbReference>
<keyword evidence="3" id="KW-1185">Reference proteome</keyword>
<evidence type="ECO:0000259" key="1">
    <source>
        <dbReference type="Pfam" id="PF01261"/>
    </source>
</evidence>
<dbReference type="PANTHER" id="PTHR12110:SF48">
    <property type="entry name" value="BLL3656 PROTEIN"/>
    <property type="match status" value="1"/>
</dbReference>
<proteinExistence type="predicted"/>
<organism evidence="2 3">
    <name type="scientific">Rhodococcoides kyotonense</name>
    <dbReference type="NCBI Taxonomy" id="398843"/>
    <lineage>
        <taxon>Bacteria</taxon>
        <taxon>Bacillati</taxon>
        <taxon>Actinomycetota</taxon>
        <taxon>Actinomycetes</taxon>
        <taxon>Mycobacteriales</taxon>
        <taxon>Nocardiaceae</taxon>
        <taxon>Rhodococcoides</taxon>
    </lineage>
</organism>
<dbReference type="AlphaFoldDB" id="A0A239JW14"/>
<evidence type="ECO:0000313" key="3">
    <source>
        <dbReference type="Proteomes" id="UP000198327"/>
    </source>
</evidence>
<name>A0A239JW14_9NOCA</name>